<dbReference type="AlphaFoldDB" id="A0AA38VWG6"/>
<dbReference type="EMBL" id="JANBVO010000002">
    <property type="protein sequence ID" value="KAJ9156399.1"/>
    <property type="molecule type" value="Genomic_DNA"/>
</dbReference>
<dbReference type="SUPFAM" id="SSF81383">
    <property type="entry name" value="F-box domain"/>
    <property type="match status" value="1"/>
</dbReference>
<feature type="region of interest" description="Disordered" evidence="1">
    <location>
        <begin position="1"/>
        <end position="31"/>
    </location>
</feature>
<reference evidence="2" key="1">
    <citation type="submission" date="2022-07" db="EMBL/GenBank/DDBJ databases">
        <title>Fungi with potential for degradation of polypropylene.</title>
        <authorList>
            <person name="Gostincar C."/>
        </authorList>
    </citation>
    <scope>NUCLEOTIDE SEQUENCE</scope>
    <source>
        <strain evidence="2">EXF-13308</strain>
    </source>
</reference>
<evidence type="ECO:0000313" key="2">
    <source>
        <dbReference type="EMBL" id="KAJ9156399.1"/>
    </source>
</evidence>
<keyword evidence="3" id="KW-1185">Reference proteome</keyword>
<evidence type="ECO:0000256" key="1">
    <source>
        <dbReference type="SAM" id="MobiDB-lite"/>
    </source>
</evidence>
<organism evidence="2 3">
    <name type="scientific">Pleurostoma richardsiae</name>
    <dbReference type="NCBI Taxonomy" id="41990"/>
    <lineage>
        <taxon>Eukaryota</taxon>
        <taxon>Fungi</taxon>
        <taxon>Dikarya</taxon>
        <taxon>Ascomycota</taxon>
        <taxon>Pezizomycotina</taxon>
        <taxon>Sordariomycetes</taxon>
        <taxon>Sordariomycetidae</taxon>
        <taxon>Calosphaeriales</taxon>
        <taxon>Pleurostomataceae</taxon>
        <taxon>Pleurostoma</taxon>
    </lineage>
</organism>
<dbReference type="Gene3D" id="1.20.1280.50">
    <property type="match status" value="1"/>
</dbReference>
<protein>
    <recommendedName>
        <fullName evidence="4">F-box domain-containing protein</fullName>
    </recommendedName>
</protein>
<proteinExistence type="predicted"/>
<comment type="caution">
    <text evidence="2">The sequence shown here is derived from an EMBL/GenBank/DDBJ whole genome shotgun (WGS) entry which is preliminary data.</text>
</comment>
<feature type="compositionally biased region" description="Low complexity" evidence="1">
    <location>
        <begin position="91"/>
        <end position="106"/>
    </location>
</feature>
<accession>A0AA38VWG6</accession>
<evidence type="ECO:0000313" key="3">
    <source>
        <dbReference type="Proteomes" id="UP001174694"/>
    </source>
</evidence>
<dbReference type="InterPro" id="IPR036047">
    <property type="entry name" value="F-box-like_dom_sf"/>
</dbReference>
<evidence type="ECO:0008006" key="4">
    <source>
        <dbReference type="Google" id="ProtNLM"/>
    </source>
</evidence>
<sequence>MKARRSRARSRRDTDGPVPAPAEEGPTPARDCVLSTPELLEAILAELDARTLLTSAQRVCRAWRAVVEACPRLQQQLFFRAERQPRRRRQQQPATSSPSSSSSARLSRVEPRRLNPLLTAAFPPLFHPPLTADGSQLPLANRGVRLTAKSMLEKKLPVADMHDGRRRHRAFVRAGASWRDMLVAQPPPRRVGYLRVQDGRFSSQLVDVADGVEGGGLRMGLFFDMVCSAVWGAAATAVAGAAAAGSTAPPERTEHRHHEVSVCWEPALVGQRESAGLSPEWTGTTPGFPSWWMSGFPKAWVGAVDVVFVEVVRPPGWSPPPALIIPKLPAKLRSGHNAAWMFRCEEFEEVVWAPKPGIELQDADELWNLKLPVLSSS</sequence>
<name>A0AA38VWG6_9PEZI</name>
<gene>
    <name evidence="2" type="ORF">NKR23_g1162</name>
</gene>
<feature type="region of interest" description="Disordered" evidence="1">
    <location>
        <begin position="81"/>
        <end position="108"/>
    </location>
</feature>
<dbReference type="Proteomes" id="UP001174694">
    <property type="component" value="Unassembled WGS sequence"/>
</dbReference>
<feature type="compositionally biased region" description="Basic residues" evidence="1">
    <location>
        <begin position="1"/>
        <end position="10"/>
    </location>
</feature>